<evidence type="ECO:0000313" key="2">
    <source>
        <dbReference type="EMBL" id="GBP61242.1"/>
    </source>
</evidence>
<organism evidence="2 3">
    <name type="scientific">Eumeta variegata</name>
    <name type="common">Bagworm moth</name>
    <name type="synonym">Eumeta japonica</name>
    <dbReference type="NCBI Taxonomy" id="151549"/>
    <lineage>
        <taxon>Eukaryota</taxon>
        <taxon>Metazoa</taxon>
        <taxon>Ecdysozoa</taxon>
        <taxon>Arthropoda</taxon>
        <taxon>Hexapoda</taxon>
        <taxon>Insecta</taxon>
        <taxon>Pterygota</taxon>
        <taxon>Neoptera</taxon>
        <taxon>Endopterygota</taxon>
        <taxon>Lepidoptera</taxon>
        <taxon>Glossata</taxon>
        <taxon>Ditrysia</taxon>
        <taxon>Tineoidea</taxon>
        <taxon>Psychidae</taxon>
        <taxon>Oiketicinae</taxon>
        <taxon>Eumeta</taxon>
    </lineage>
</organism>
<name>A0A4C1XE39_EUMVA</name>
<evidence type="ECO:0000256" key="1">
    <source>
        <dbReference type="SAM" id="MobiDB-lite"/>
    </source>
</evidence>
<dbReference type="OrthoDB" id="412981at2759"/>
<reference evidence="2 3" key="1">
    <citation type="journal article" date="2019" name="Commun. Biol.">
        <title>The bagworm genome reveals a unique fibroin gene that provides high tensile strength.</title>
        <authorList>
            <person name="Kono N."/>
            <person name="Nakamura H."/>
            <person name="Ohtoshi R."/>
            <person name="Tomita M."/>
            <person name="Numata K."/>
            <person name="Arakawa K."/>
        </authorList>
    </citation>
    <scope>NUCLEOTIDE SEQUENCE [LARGE SCALE GENOMIC DNA]</scope>
</reference>
<feature type="region of interest" description="Disordered" evidence="1">
    <location>
        <begin position="18"/>
        <end position="80"/>
    </location>
</feature>
<accession>A0A4C1XE39</accession>
<gene>
    <name evidence="2" type="ORF">EVAR_45261_1</name>
</gene>
<comment type="caution">
    <text evidence="2">The sequence shown here is derived from an EMBL/GenBank/DDBJ whole genome shotgun (WGS) entry which is preliminary data.</text>
</comment>
<feature type="region of interest" description="Disordered" evidence="1">
    <location>
        <begin position="156"/>
        <end position="178"/>
    </location>
</feature>
<feature type="compositionally biased region" description="Polar residues" evidence="1">
    <location>
        <begin position="161"/>
        <end position="177"/>
    </location>
</feature>
<dbReference type="AlphaFoldDB" id="A0A4C1XE39"/>
<sequence>MASRRQYSKDGCLIDRPTAYHATKAETSRTESGMADQGAIPGRTDRSLHTHGRSCGACHPPGKSRAEHAAPSPPTALIAPSQSWPCIKRKRIQTQQNIDLQIIVGAERYNLNDVIARDLCIKTVEDYIQHITRRMYDINDQGPHEFLRNIAPMPRGHRTADSSQENFSRCPPQQQGKAWSAKLTRDGTLWNPSLPRGPYPPGSVRAIYKLQQNWYIRCSRISASVAAVFRPPHMKL</sequence>
<protein>
    <submittedName>
        <fullName evidence="2">Uncharacterized protein</fullName>
    </submittedName>
</protein>
<evidence type="ECO:0000313" key="3">
    <source>
        <dbReference type="Proteomes" id="UP000299102"/>
    </source>
</evidence>
<proteinExistence type="predicted"/>
<dbReference type="Proteomes" id="UP000299102">
    <property type="component" value="Unassembled WGS sequence"/>
</dbReference>
<dbReference type="EMBL" id="BGZK01000808">
    <property type="protein sequence ID" value="GBP61242.1"/>
    <property type="molecule type" value="Genomic_DNA"/>
</dbReference>
<keyword evidence="3" id="KW-1185">Reference proteome</keyword>